<feature type="transmembrane region" description="Helical" evidence="9">
    <location>
        <begin position="106"/>
        <end position="127"/>
    </location>
</feature>
<evidence type="ECO:0000256" key="2">
    <source>
        <dbReference type="ARBA" id="ARBA00013161"/>
    </source>
</evidence>
<dbReference type="PRINTS" id="PR01039">
    <property type="entry name" value="TRNASYNTHTRP"/>
</dbReference>
<organism evidence="10">
    <name type="scientific">Stylophora pistillata</name>
    <name type="common">Smooth cauliflower coral</name>
    <dbReference type="NCBI Taxonomy" id="50429"/>
    <lineage>
        <taxon>Eukaryota</taxon>
        <taxon>Metazoa</taxon>
        <taxon>Cnidaria</taxon>
        <taxon>Anthozoa</taxon>
        <taxon>Hexacorallia</taxon>
        <taxon>Scleractinia</taxon>
        <taxon>Astrocoeniina</taxon>
        <taxon>Pocilloporidae</taxon>
        <taxon>Stylophora</taxon>
    </lineage>
</organism>
<dbReference type="GO" id="GO:0005886">
    <property type="term" value="C:plasma membrane"/>
    <property type="evidence" value="ECO:0007669"/>
    <property type="project" value="UniProtKB-SubCell"/>
</dbReference>
<name>A0A2B4R4Y0_STYPI</name>
<dbReference type="GO" id="GO:0005524">
    <property type="term" value="F:ATP binding"/>
    <property type="evidence" value="ECO:0007669"/>
    <property type="project" value="UniProtKB-KW"/>
</dbReference>
<dbReference type="GO" id="GO:0005829">
    <property type="term" value="C:cytosol"/>
    <property type="evidence" value="ECO:0007669"/>
    <property type="project" value="TreeGrafter"/>
</dbReference>
<dbReference type="Gene3D" id="1.10.240.10">
    <property type="entry name" value="Tyrosyl-Transfer RNA Synthetase"/>
    <property type="match status" value="1"/>
</dbReference>
<feature type="transmembrane region" description="Helical" evidence="9">
    <location>
        <begin position="22"/>
        <end position="41"/>
    </location>
</feature>
<protein>
    <recommendedName>
        <fullName evidence="2">tryptophan--tRNA ligase</fullName>
        <ecNumber evidence="2">6.1.1.2</ecNumber>
    </recommendedName>
    <alternativeName>
        <fullName evidence="8">Tryptophanyl-tRNA synthetase</fullName>
    </alternativeName>
</protein>
<keyword evidence="7" id="KW-0030">Aminoacyl-tRNA synthetase</keyword>
<feature type="transmembrane region" description="Helical" evidence="9">
    <location>
        <begin position="148"/>
        <end position="172"/>
    </location>
</feature>
<comment type="similarity">
    <text evidence="1">Belongs to the class-I aminoacyl-tRNA synthetase family.</text>
</comment>
<dbReference type="InterPro" id="IPR014729">
    <property type="entry name" value="Rossmann-like_a/b/a_fold"/>
</dbReference>
<keyword evidence="9" id="KW-0812">Transmembrane</keyword>
<dbReference type="GO" id="GO:0004830">
    <property type="term" value="F:tryptophan-tRNA ligase activity"/>
    <property type="evidence" value="ECO:0007669"/>
    <property type="project" value="UniProtKB-EC"/>
</dbReference>
<evidence type="ECO:0000256" key="7">
    <source>
        <dbReference type="ARBA" id="ARBA00023146"/>
    </source>
</evidence>
<dbReference type="OrthoDB" id="15808at2759"/>
<keyword evidence="4" id="KW-0547">Nucleotide-binding</keyword>
<dbReference type="NCBIfam" id="TIGR00233">
    <property type="entry name" value="trpS"/>
    <property type="match status" value="1"/>
</dbReference>
<dbReference type="Pfam" id="PF13440">
    <property type="entry name" value="Polysacc_synt_3"/>
    <property type="match status" value="1"/>
</dbReference>
<accession>A0A2B4R4Y0</accession>
<dbReference type="AlphaFoldDB" id="A0A2B4R4Y0"/>
<dbReference type="GO" id="GO:0008360">
    <property type="term" value="P:regulation of cell shape"/>
    <property type="evidence" value="ECO:0007669"/>
    <property type="project" value="UniProtKB-KW"/>
</dbReference>
<dbReference type="InterPro" id="IPR002306">
    <property type="entry name" value="Trp-tRNA-ligase"/>
</dbReference>
<feature type="transmembrane region" description="Helical" evidence="9">
    <location>
        <begin position="71"/>
        <end position="94"/>
    </location>
</feature>
<dbReference type="PANTHER" id="PTHR43766:SF1">
    <property type="entry name" value="TRYPTOPHAN--TRNA LIGASE, MITOCHONDRIAL"/>
    <property type="match status" value="1"/>
</dbReference>
<evidence type="ECO:0000256" key="8">
    <source>
        <dbReference type="ARBA" id="ARBA00030268"/>
    </source>
</evidence>
<evidence type="ECO:0000313" key="10">
    <source>
        <dbReference type="EMBL" id="PFX11355.1"/>
    </source>
</evidence>
<keyword evidence="6" id="KW-0648">Protein biosynthesis</keyword>
<dbReference type="EC" id="6.1.1.2" evidence="2"/>
<keyword evidence="9" id="KW-0472">Membrane</keyword>
<evidence type="ECO:0000256" key="6">
    <source>
        <dbReference type="ARBA" id="ARBA00022917"/>
    </source>
</evidence>
<dbReference type="CDD" id="cd00806">
    <property type="entry name" value="TrpRS_core"/>
    <property type="match status" value="1"/>
</dbReference>
<keyword evidence="3 10" id="KW-0436">Ligase</keyword>
<keyword evidence="9" id="KW-1133">Transmembrane helix</keyword>
<dbReference type="PANTHER" id="PTHR43766">
    <property type="entry name" value="TRYPTOPHAN--TRNA LIGASE, MITOCHONDRIAL"/>
    <property type="match status" value="1"/>
</dbReference>
<dbReference type="STRING" id="50429.A0A2B4R4Y0"/>
<dbReference type="Gene3D" id="3.40.50.620">
    <property type="entry name" value="HUPs"/>
    <property type="match status" value="1"/>
</dbReference>
<evidence type="ECO:0000256" key="1">
    <source>
        <dbReference type="ARBA" id="ARBA00005594"/>
    </source>
</evidence>
<reference evidence="10" key="1">
    <citation type="journal article" date="2017" name="J. ISSAAS">
        <title>Comparative analysis of the genomes of Stylophora pistillata and Acropora digitifera provides evidence for extensive differences between species of corals.</title>
        <authorList>
            <person name="Voolstra C.R."/>
            <person name="Li Y."/>
            <person name="Liew Y.J."/>
            <person name="Baumgarten S."/>
            <person name="Zoccola D."/>
            <person name="Flot J.-F."/>
            <person name="Tambutte S."/>
            <person name="Allemand D."/>
            <person name="Aranda M."/>
        </authorList>
    </citation>
    <scope>NUCLEOTIDE SEQUENCE</scope>
    <source>
        <strain evidence="10">CSM Monaco</strain>
        <tissue evidence="10">Whole animal</tissue>
    </source>
</reference>
<dbReference type="SUPFAM" id="SSF52374">
    <property type="entry name" value="Nucleotidylyl transferase"/>
    <property type="match status" value="1"/>
</dbReference>
<dbReference type="Pfam" id="PF00579">
    <property type="entry name" value="tRNA-synt_1b"/>
    <property type="match status" value="1"/>
</dbReference>
<dbReference type="InterPro" id="IPR050203">
    <property type="entry name" value="Trp-tRNA_synthetase"/>
</dbReference>
<gene>
    <name evidence="10" type="primary">trpS</name>
    <name evidence="10" type="ORF">AWC38_SpisGene24961</name>
</gene>
<evidence type="ECO:0000256" key="5">
    <source>
        <dbReference type="ARBA" id="ARBA00022840"/>
    </source>
</evidence>
<comment type="caution">
    <text evidence="10">The sequence shown here is derived from an EMBL/GenBank/DDBJ whole genome shotgun (WGS) entry which is preliminary data.</text>
</comment>
<evidence type="ECO:0000256" key="4">
    <source>
        <dbReference type="ARBA" id="ARBA00022741"/>
    </source>
</evidence>
<proteinExistence type="inferred from homology"/>
<keyword evidence="5" id="KW-0067">ATP-binding</keyword>
<dbReference type="EMBL" id="LSMT01002720">
    <property type="protein sequence ID" value="PFX11355.1"/>
    <property type="molecule type" value="Genomic_DNA"/>
</dbReference>
<evidence type="ECO:0000256" key="9">
    <source>
        <dbReference type="SAM" id="Phobius"/>
    </source>
</evidence>
<evidence type="ECO:0000256" key="3">
    <source>
        <dbReference type="ARBA" id="ARBA00022598"/>
    </source>
</evidence>
<sequence length="674" mass="75852">MMGNISVIIVALTSIQYVDVEYAFVLSIFTCGLVQFLWVYVPARRQGIKFKLSLPKMTPEVRRFGRRFAPAAAGSGVVQINIFVGAMIASLLPVGGVSVLSYADRLIQLPLSVIGIAVGTALLPLLSKQIRQGDIQGARTNQQYAIEFALFLTLPAMAGLMALAELLVATLFERVPQNPEELRRSTLEVAAVYLACGINPKMSTIFVQSAVSGHSELAWLLGCQTPMGWLNRMVQFKEKAGKNREKASLGLYAYPVLQAADILLYKASHVPVGQDQKQHVELTRDIAMAFNSRYGQEIFPLPEPQILGSTTRVMSLRDGTSKMSKSETSEFSRIHLLDDSDTISLKIRKARTDPDPLPDHAEALKERPEAENLMDSLLNDDEEILPRLIIHDVNYAYVESLYNDAIEKPLKGSDLRERYEFQQGCLRATLGRITRYGTNVRIETLATQERERVFNLYQQVLQEEAPRYGLYVRECEKMNVPILHGVDPSKVKEDCESLEDFREKPFSLTEFHGSKIASLGVGLSNLNRYQGILTQECTVLHPRKVSLNLMDGVPCVSLAAKIPLTAVWDLVPVPFQNRLLILDEMPSMFTLSIQNASWRSKEMIYAYPHYGLFKEAPEVMRTKWTHKDTPRRISTFYLVLLDQVVTLFLNVIKKFQFMALETPNFLEVEVPVLS</sequence>
<dbReference type="GO" id="GO:0006436">
    <property type="term" value="P:tryptophanyl-tRNA aminoacylation"/>
    <property type="evidence" value="ECO:0007669"/>
    <property type="project" value="InterPro"/>
</dbReference>
<dbReference type="InterPro" id="IPR002305">
    <property type="entry name" value="aa-tRNA-synth_Ic"/>
</dbReference>